<dbReference type="Gene3D" id="3.40.50.150">
    <property type="entry name" value="Vaccinia Virus protein VP39"/>
    <property type="match status" value="1"/>
</dbReference>
<organism evidence="1">
    <name type="scientific">marine sediment metagenome</name>
    <dbReference type="NCBI Taxonomy" id="412755"/>
    <lineage>
        <taxon>unclassified sequences</taxon>
        <taxon>metagenomes</taxon>
        <taxon>ecological metagenomes</taxon>
    </lineage>
</organism>
<name>X0Y8Z1_9ZZZZ</name>
<protein>
    <recommendedName>
        <fullName evidence="2">Methyltransferase domain-containing protein</fullName>
    </recommendedName>
</protein>
<dbReference type="InterPro" id="IPR029063">
    <property type="entry name" value="SAM-dependent_MTases_sf"/>
</dbReference>
<gene>
    <name evidence="1" type="ORF">S01H1_77681</name>
</gene>
<feature type="non-terminal residue" evidence="1">
    <location>
        <position position="41"/>
    </location>
</feature>
<dbReference type="AlphaFoldDB" id="X0Y8Z1"/>
<evidence type="ECO:0008006" key="2">
    <source>
        <dbReference type="Google" id="ProtNLM"/>
    </source>
</evidence>
<proteinExistence type="predicted"/>
<evidence type="ECO:0000313" key="1">
    <source>
        <dbReference type="EMBL" id="GAG52304.1"/>
    </source>
</evidence>
<dbReference type="SUPFAM" id="SSF53335">
    <property type="entry name" value="S-adenosyl-L-methionine-dependent methyltransferases"/>
    <property type="match status" value="1"/>
</dbReference>
<reference evidence="1" key="1">
    <citation type="journal article" date="2014" name="Front. Microbiol.">
        <title>High frequency of phylogenetically diverse reductive dehalogenase-homologous genes in deep subseafloor sedimentary metagenomes.</title>
        <authorList>
            <person name="Kawai M."/>
            <person name="Futagami T."/>
            <person name="Toyoda A."/>
            <person name="Takaki Y."/>
            <person name="Nishi S."/>
            <person name="Hori S."/>
            <person name="Arai W."/>
            <person name="Tsubouchi T."/>
            <person name="Morono Y."/>
            <person name="Uchiyama I."/>
            <person name="Ito T."/>
            <person name="Fujiyama A."/>
            <person name="Inagaki F."/>
            <person name="Takami H."/>
        </authorList>
    </citation>
    <scope>NUCLEOTIDE SEQUENCE</scope>
    <source>
        <strain evidence="1">Expedition CK06-06</strain>
    </source>
</reference>
<dbReference type="EMBL" id="BARS01052230">
    <property type="protein sequence ID" value="GAG52304.1"/>
    <property type="molecule type" value="Genomic_DNA"/>
</dbReference>
<accession>X0Y8Z1</accession>
<sequence>MLTIDYELLGIGDGERLLDVGCGEGRHSWEACKQGDCVVCA</sequence>
<comment type="caution">
    <text evidence="1">The sequence shown here is derived from an EMBL/GenBank/DDBJ whole genome shotgun (WGS) entry which is preliminary data.</text>
</comment>